<evidence type="ECO:0000313" key="2">
    <source>
        <dbReference type="EMBL" id="QEK50304.1"/>
    </source>
</evidence>
<accession>A0A5C0VH46</accession>
<feature type="signal peptide" evidence="1">
    <location>
        <begin position="1"/>
        <end position="23"/>
    </location>
</feature>
<organism evidence="2 3">
    <name type="scientific">Pedobacter aquae</name>
    <dbReference type="NCBI Taxonomy" id="2605747"/>
    <lineage>
        <taxon>Bacteria</taxon>
        <taxon>Pseudomonadati</taxon>
        <taxon>Bacteroidota</taxon>
        <taxon>Sphingobacteriia</taxon>
        <taxon>Sphingobacteriales</taxon>
        <taxon>Sphingobacteriaceae</taxon>
        <taxon>Pedobacter</taxon>
    </lineage>
</organism>
<proteinExistence type="predicted"/>
<dbReference type="KEGG" id="pej:FYC62_00460"/>
<sequence>MIKYIIGLMAFLCLYGLCNKAQAKQDTTQLIKLEHAEPLYIDLIRDLGARKGEKEWNVGLGIQDNLNYDEIELLVEYEWAVANRLGLEVEVPVSLYSKNGKETIIKQPSHAFEGLKTAFQWTFLVNPKLRTSMAFGYINKVKFTELNNITTRNMFVGNSFNPFLVIAKRIGANFHSLVYTGPQFYKPFVKKSWENSYDVNTNFHYMIPSSRNFIGIEFNKTFRNEDFDMMIRPQMRVSIADNLMVGIVSGIPVNRENKRFQSFLRLIYEPGHKH</sequence>
<protein>
    <submittedName>
        <fullName evidence="2">Phosphoribosylformylglycinamidine synthase</fullName>
    </submittedName>
</protein>
<dbReference type="EMBL" id="CP043329">
    <property type="protein sequence ID" value="QEK50304.1"/>
    <property type="molecule type" value="Genomic_DNA"/>
</dbReference>
<evidence type="ECO:0000313" key="3">
    <source>
        <dbReference type="Proteomes" id="UP000323653"/>
    </source>
</evidence>
<name>A0A5C0VH46_9SPHI</name>
<dbReference type="InterPro" id="IPR048131">
    <property type="entry name" value="HAEPLYID-like"/>
</dbReference>
<reference evidence="2 3" key="1">
    <citation type="submission" date="2019-08" db="EMBL/GenBank/DDBJ databases">
        <title>Pedobacter sp. nov., isolated from Han river, South Korea.</title>
        <authorList>
            <person name="Lee D.-H."/>
            <person name="Kim Y.-S."/>
            <person name="Hwang E.-M."/>
            <person name="Le Tran T.C."/>
            <person name="Cha C.-J."/>
        </authorList>
    </citation>
    <scope>NUCLEOTIDE SEQUENCE [LARGE SCALE GENOMIC DNA]</scope>
    <source>
        <strain evidence="2 3">CJ43</strain>
    </source>
</reference>
<gene>
    <name evidence="2" type="ORF">FYC62_00460</name>
</gene>
<dbReference type="RefSeq" id="WP_149073513.1">
    <property type="nucleotide sequence ID" value="NZ_CP043329.1"/>
</dbReference>
<dbReference type="AlphaFoldDB" id="A0A5C0VH46"/>
<keyword evidence="3" id="KW-1185">Reference proteome</keyword>
<keyword evidence="1" id="KW-0732">Signal</keyword>
<dbReference type="NCBIfam" id="NF041634">
    <property type="entry name" value="HAEPLYID"/>
    <property type="match status" value="1"/>
</dbReference>
<evidence type="ECO:0000256" key="1">
    <source>
        <dbReference type="SAM" id="SignalP"/>
    </source>
</evidence>
<dbReference type="Proteomes" id="UP000323653">
    <property type="component" value="Chromosome"/>
</dbReference>
<feature type="chain" id="PRO_5022879057" evidence="1">
    <location>
        <begin position="24"/>
        <end position="274"/>
    </location>
</feature>